<dbReference type="GO" id="GO:0006032">
    <property type="term" value="P:chitin catabolic process"/>
    <property type="evidence" value="ECO:0007669"/>
    <property type="project" value="TreeGrafter"/>
</dbReference>
<evidence type="ECO:0000313" key="3">
    <source>
        <dbReference type="EMBL" id="KAF2847237.1"/>
    </source>
</evidence>
<dbReference type="EMBL" id="MU006327">
    <property type="protein sequence ID" value="KAF2847237.1"/>
    <property type="molecule type" value="Genomic_DNA"/>
</dbReference>
<dbReference type="InterPro" id="IPR017853">
    <property type="entry name" value="GH"/>
</dbReference>
<dbReference type="AlphaFoldDB" id="A0A6A7AXY8"/>
<sequence length="415" mass="46343">MKFYRPEWVQLQLSIILSVFLVAPVTGASQLNYVMYLTGQHPIVPESSLVSNVTHVALAFMSTSLFNEPGRQDWPLFTTVDKVRSKFAQETKIQIAIGGWGDTAAFSHAARSVANRKLFAMNVAVMLEITGADGIDIDWEYPGGNGEDYKTHPNEEKEWEIEAYPQLLAEIRMAIGSERVISAAVPGLERDMLAFTSTTIPKIMESVDFLNVMTYDLMNRRDTVTKHHTGLVDSIRALDAYIERGVPAEKVNLGLAFYVKWFKTAVGGHCESTPVGCKTELMEDPVTGKDLGKAGAFSWHDEVPEELAMSFSKAMKNGVYHNVPLKRAEYSGNEEDRGGYYYWDKEERLFWSWDTAGAIETKLRSVFETRKIGGVFAWGLGEDAPKFEHLQAANKGVRSLNKGGVEYEGQGRSEL</sequence>
<dbReference type="OrthoDB" id="73875at2759"/>
<dbReference type="GO" id="GO:0005576">
    <property type="term" value="C:extracellular region"/>
    <property type="evidence" value="ECO:0007669"/>
    <property type="project" value="TreeGrafter"/>
</dbReference>
<dbReference type="Pfam" id="PF00704">
    <property type="entry name" value="Glyco_hydro_18"/>
    <property type="match status" value="1"/>
</dbReference>
<dbReference type="SMART" id="SM00636">
    <property type="entry name" value="Glyco_18"/>
    <property type="match status" value="1"/>
</dbReference>
<evidence type="ECO:0000259" key="2">
    <source>
        <dbReference type="PROSITE" id="PS51910"/>
    </source>
</evidence>
<evidence type="ECO:0000256" key="1">
    <source>
        <dbReference type="ARBA" id="ARBA00012729"/>
    </source>
</evidence>
<name>A0A6A7AXY8_9PLEO</name>
<accession>A0A6A7AXY8</accession>
<dbReference type="PANTHER" id="PTHR11177">
    <property type="entry name" value="CHITINASE"/>
    <property type="match status" value="1"/>
</dbReference>
<gene>
    <name evidence="3" type="ORF">T440DRAFT_456643</name>
</gene>
<organism evidence="3 4">
    <name type="scientific">Plenodomus tracheiphilus IPT5</name>
    <dbReference type="NCBI Taxonomy" id="1408161"/>
    <lineage>
        <taxon>Eukaryota</taxon>
        <taxon>Fungi</taxon>
        <taxon>Dikarya</taxon>
        <taxon>Ascomycota</taxon>
        <taxon>Pezizomycotina</taxon>
        <taxon>Dothideomycetes</taxon>
        <taxon>Pleosporomycetidae</taxon>
        <taxon>Pleosporales</taxon>
        <taxon>Pleosporineae</taxon>
        <taxon>Leptosphaeriaceae</taxon>
        <taxon>Plenodomus</taxon>
    </lineage>
</organism>
<dbReference type="FunFam" id="3.20.20.80:FF:000159">
    <property type="entry name" value="Class V chitinase, putative"/>
    <property type="match status" value="1"/>
</dbReference>
<reference evidence="3" key="1">
    <citation type="submission" date="2020-01" db="EMBL/GenBank/DDBJ databases">
        <authorList>
            <consortium name="DOE Joint Genome Institute"/>
            <person name="Haridas S."/>
            <person name="Albert R."/>
            <person name="Binder M."/>
            <person name="Bloem J."/>
            <person name="Labutti K."/>
            <person name="Salamov A."/>
            <person name="Andreopoulos B."/>
            <person name="Baker S.E."/>
            <person name="Barry K."/>
            <person name="Bills G."/>
            <person name="Bluhm B.H."/>
            <person name="Cannon C."/>
            <person name="Castanera R."/>
            <person name="Culley D.E."/>
            <person name="Daum C."/>
            <person name="Ezra D."/>
            <person name="Gonzalez J.B."/>
            <person name="Henrissat B."/>
            <person name="Kuo A."/>
            <person name="Liang C."/>
            <person name="Lipzen A."/>
            <person name="Lutzoni F."/>
            <person name="Magnuson J."/>
            <person name="Mondo S."/>
            <person name="Nolan M."/>
            <person name="Ohm R."/>
            <person name="Pangilinan J."/>
            <person name="Park H.-J."/>
            <person name="Ramirez L."/>
            <person name="Alfaro M."/>
            <person name="Sun H."/>
            <person name="Tritt A."/>
            <person name="Yoshinaga Y."/>
            <person name="Zwiers L.-H."/>
            <person name="Turgeon B.G."/>
            <person name="Goodwin S.B."/>
            <person name="Spatafora J.W."/>
            <person name="Crous P.W."/>
            <person name="Grigoriev I.V."/>
        </authorList>
    </citation>
    <scope>NUCLEOTIDE SEQUENCE</scope>
    <source>
        <strain evidence="3">IPT5</strain>
    </source>
</reference>
<dbReference type="GO" id="GO:0008061">
    <property type="term" value="F:chitin binding"/>
    <property type="evidence" value="ECO:0007669"/>
    <property type="project" value="InterPro"/>
</dbReference>
<protein>
    <recommendedName>
        <fullName evidence="1">chitinase</fullName>
        <ecNumber evidence="1">3.2.1.14</ecNumber>
    </recommendedName>
</protein>
<keyword evidence="4" id="KW-1185">Reference proteome</keyword>
<dbReference type="Gene3D" id="3.20.20.80">
    <property type="entry name" value="Glycosidases"/>
    <property type="match status" value="1"/>
</dbReference>
<dbReference type="InterPro" id="IPR001223">
    <property type="entry name" value="Glyco_hydro18_cat"/>
</dbReference>
<proteinExistence type="predicted"/>
<dbReference type="PROSITE" id="PS51910">
    <property type="entry name" value="GH18_2"/>
    <property type="match status" value="1"/>
</dbReference>
<dbReference type="Proteomes" id="UP000799423">
    <property type="component" value="Unassembled WGS sequence"/>
</dbReference>
<feature type="domain" description="GH18" evidence="2">
    <location>
        <begin position="31"/>
        <end position="400"/>
    </location>
</feature>
<evidence type="ECO:0000313" key="4">
    <source>
        <dbReference type="Proteomes" id="UP000799423"/>
    </source>
</evidence>
<dbReference type="InterPro" id="IPR011583">
    <property type="entry name" value="Chitinase_II/V-like_cat"/>
</dbReference>
<dbReference type="EC" id="3.2.1.14" evidence="1"/>
<dbReference type="InterPro" id="IPR050314">
    <property type="entry name" value="Glycosyl_Hydrlase_18"/>
</dbReference>
<dbReference type="GO" id="GO:0008843">
    <property type="term" value="F:endochitinase activity"/>
    <property type="evidence" value="ECO:0007669"/>
    <property type="project" value="UniProtKB-EC"/>
</dbReference>
<dbReference type="GO" id="GO:0005975">
    <property type="term" value="P:carbohydrate metabolic process"/>
    <property type="evidence" value="ECO:0007669"/>
    <property type="project" value="InterPro"/>
</dbReference>
<dbReference type="SUPFAM" id="SSF51445">
    <property type="entry name" value="(Trans)glycosidases"/>
    <property type="match status" value="1"/>
</dbReference>
<keyword evidence="3" id="KW-0378">Hydrolase</keyword>
<dbReference type="PANTHER" id="PTHR11177:SF378">
    <property type="entry name" value="CHITINASE"/>
    <property type="match status" value="1"/>
</dbReference>